<name>A0ABY8KRU8_9FLAO</name>
<sequence>MALPKNRTFFRIMVRLVSYLFILLFVYAAISKLLDFETFTVQLAQSPLLSAYAGFIAWLVPGIEMAIALLLMVPKFRTIALYAAFTLMAMFTAYIFIILNYSDFIPCSCGGVLEKMSWTQHFIFNLVFIILAGVVVFFTTEKNNKAKLLLLATLIVIGIGIVTLLFAFSERKMLRNNAFIRRYPPTRAVFDKAVDLAFNSWYIAGADGEQVYLGNSTAPLNIKVLNTELTQVGEYRISLDEMELPFTSVKINVLPPYFYVADGMVPVIFRGNIADWKATRILTDTIFFTNSIPIDSVKTAIRFVGGRSSINEIGIIDFRDTLRFTYTDNILKKQVDGLFDTDGQLLYNRQLNSLVYIYFYRNEYICFAPTLNNINHGKTIDTVSIAQVKVGKDNAGNLKLASPSYPINVYAATFGTYLYVQSDRLGRFEPKEMLKEASIIDVYDLLDNTYLHSFYIYHHKKHKMNSFTVNGDKLFAIMDKYLVVYELR</sequence>
<evidence type="ECO:0000256" key="3">
    <source>
        <dbReference type="ARBA" id="ARBA00022989"/>
    </source>
</evidence>
<keyword evidence="4 5" id="KW-0472">Membrane</keyword>
<dbReference type="Pfam" id="PF07291">
    <property type="entry name" value="MauE"/>
    <property type="match status" value="1"/>
</dbReference>
<keyword evidence="2 5" id="KW-0812">Transmembrane</keyword>
<dbReference type="Proteomes" id="UP001238523">
    <property type="component" value="Chromosome"/>
</dbReference>
<feature type="transmembrane region" description="Helical" evidence="5">
    <location>
        <begin position="79"/>
        <end position="102"/>
    </location>
</feature>
<dbReference type="RefSeq" id="WP_279448136.1">
    <property type="nucleotide sequence ID" value="NZ_CP122379.1"/>
</dbReference>
<keyword evidence="8" id="KW-1185">Reference proteome</keyword>
<gene>
    <name evidence="7" type="ORF">QCQ61_13320</name>
</gene>
<evidence type="ECO:0000256" key="4">
    <source>
        <dbReference type="ARBA" id="ARBA00023136"/>
    </source>
</evidence>
<comment type="subcellular location">
    <subcellularLocation>
        <location evidence="1">Membrane</location>
        <topology evidence="1">Multi-pass membrane protein</topology>
    </subcellularLocation>
</comment>
<protein>
    <submittedName>
        <fullName evidence="7">MauE/DoxX family redox-associated membrane protein</fullName>
    </submittedName>
</protein>
<feature type="transmembrane region" description="Helical" evidence="5">
    <location>
        <begin position="12"/>
        <end position="30"/>
    </location>
</feature>
<reference evidence="7 8" key="1">
    <citation type="submission" date="2023-04" db="EMBL/GenBank/DDBJ databases">
        <title>Taxonomic identification of the Arctic strain Aequorivita sp. nov. and transcriptomic analysis in response to temperature stress.</title>
        <authorList>
            <person name="Liu W."/>
            <person name="Cong B."/>
            <person name="Lin J."/>
        </authorList>
    </citation>
    <scope>NUCLEOTIDE SEQUENCE [LARGE SCALE GENOMIC DNA]</scope>
    <source>
        <strain evidence="7 8">Ant34-E75</strain>
    </source>
</reference>
<proteinExistence type="predicted"/>
<dbReference type="InterPro" id="IPR009908">
    <property type="entry name" value="Methylamine_util_MauE"/>
</dbReference>
<keyword evidence="3 5" id="KW-1133">Transmembrane helix</keyword>
<evidence type="ECO:0000259" key="6">
    <source>
        <dbReference type="Pfam" id="PF07291"/>
    </source>
</evidence>
<evidence type="ECO:0000256" key="1">
    <source>
        <dbReference type="ARBA" id="ARBA00004141"/>
    </source>
</evidence>
<feature type="transmembrane region" description="Helical" evidence="5">
    <location>
        <begin position="122"/>
        <end position="139"/>
    </location>
</feature>
<feature type="transmembrane region" description="Helical" evidence="5">
    <location>
        <begin position="50"/>
        <end position="72"/>
    </location>
</feature>
<feature type="transmembrane region" description="Helical" evidence="5">
    <location>
        <begin position="148"/>
        <end position="168"/>
    </location>
</feature>
<evidence type="ECO:0000313" key="8">
    <source>
        <dbReference type="Proteomes" id="UP001238523"/>
    </source>
</evidence>
<feature type="domain" description="Methylamine utilisation protein MauE" evidence="6">
    <location>
        <begin position="12"/>
        <end position="137"/>
    </location>
</feature>
<evidence type="ECO:0000313" key="7">
    <source>
        <dbReference type="EMBL" id="WGF92179.1"/>
    </source>
</evidence>
<evidence type="ECO:0000256" key="2">
    <source>
        <dbReference type="ARBA" id="ARBA00022692"/>
    </source>
</evidence>
<organism evidence="7 8">
    <name type="scientific">Aequorivita marisscotiae</name>
    <dbReference type="NCBI Taxonomy" id="3040348"/>
    <lineage>
        <taxon>Bacteria</taxon>
        <taxon>Pseudomonadati</taxon>
        <taxon>Bacteroidota</taxon>
        <taxon>Flavobacteriia</taxon>
        <taxon>Flavobacteriales</taxon>
        <taxon>Flavobacteriaceae</taxon>
        <taxon>Aequorivita</taxon>
    </lineage>
</organism>
<dbReference type="EMBL" id="CP122379">
    <property type="protein sequence ID" value="WGF92179.1"/>
    <property type="molecule type" value="Genomic_DNA"/>
</dbReference>
<evidence type="ECO:0000256" key="5">
    <source>
        <dbReference type="SAM" id="Phobius"/>
    </source>
</evidence>
<accession>A0ABY8KRU8</accession>